<gene>
    <name evidence="7" type="ORF">E2L08_04310</name>
</gene>
<accession>A0A4R6AK86</accession>
<evidence type="ECO:0000313" key="8">
    <source>
        <dbReference type="Proteomes" id="UP000295701"/>
    </source>
</evidence>
<dbReference type="PANTHER" id="PTHR30329:SF21">
    <property type="entry name" value="LIPOPROTEIN YIAD-RELATED"/>
    <property type="match status" value="1"/>
</dbReference>
<dbReference type="PROSITE" id="PS01068">
    <property type="entry name" value="OMPA_1"/>
    <property type="match status" value="1"/>
</dbReference>
<proteinExistence type="predicted"/>
<keyword evidence="3" id="KW-0998">Cell outer membrane</keyword>
<keyword evidence="5" id="KW-0732">Signal</keyword>
<dbReference type="InterPro" id="IPR006664">
    <property type="entry name" value="OMP_bac"/>
</dbReference>
<evidence type="ECO:0000256" key="3">
    <source>
        <dbReference type="ARBA" id="ARBA00023237"/>
    </source>
</evidence>
<evidence type="ECO:0000256" key="5">
    <source>
        <dbReference type="SAM" id="SignalP"/>
    </source>
</evidence>
<evidence type="ECO:0000256" key="4">
    <source>
        <dbReference type="PROSITE-ProRule" id="PRU00473"/>
    </source>
</evidence>
<dbReference type="InterPro" id="IPR036737">
    <property type="entry name" value="OmpA-like_sf"/>
</dbReference>
<comment type="caution">
    <text evidence="7">The sequence shown here is derived from an EMBL/GenBank/DDBJ whole genome shotgun (WGS) entry which is preliminary data.</text>
</comment>
<protein>
    <submittedName>
        <fullName evidence="7">OmpA family protein</fullName>
    </submittedName>
</protein>
<dbReference type="Pfam" id="PF00691">
    <property type="entry name" value="OmpA"/>
    <property type="match status" value="1"/>
</dbReference>
<evidence type="ECO:0000259" key="6">
    <source>
        <dbReference type="PROSITE" id="PS51123"/>
    </source>
</evidence>
<dbReference type="InterPro" id="IPR006690">
    <property type="entry name" value="OMPA-like_CS"/>
</dbReference>
<sequence length="220" mass="22841">MTLLKIPLLLGSAALLALGACVNQNTGEFSRTQTGALAGAVLGAGLGASRGADNQGERLRNAAIGAALVGGAGAAGGAFLDAQARDLRSGFADGRIEVINTGNQLIVRMPQDILFRVDSATVAPTLQSDLMTLARNLIKYPSSSVTVQGHTDNTGSAAYNENLSQQRAASVANILVQNGVQQRRVNAVGFGERQPIASNLTPEGRAQNRRVQIVITPNNR</sequence>
<dbReference type="CDD" id="cd07185">
    <property type="entry name" value="OmpA_C-like"/>
    <property type="match status" value="1"/>
</dbReference>
<dbReference type="Gene3D" id="3.30.1330.60">
    <property type="entry name" value="OmpA-like domain"/>
    <property type="match status" value="1"/>
</dbReference>
<dbReference type="PROSITE" id="PS51123">
    <property type="entry name" value="OMPA_2"/>
    <property type="match status" value="1"/>
</dbReference>
<organism evidence="7 8">
    <name type="scientific">Palleronia sediminis</name>
    <dbReference type="NCBI Taxonomy" id="2547833"/>
    <lineage>
        <taxon>Bacteria</taxon>
        <taxon>Pseudomonadati</taxon>
        <taxon>Pseudomonadota</taxon>
        <taxon>Alphaproteobacteria</taxon>
        <taxon>Rhodobacterales</taxon>
        <taxon>Roseobacteraceae</taxon>
        <taxon>Palleronia</taxon>
    </lineage>
</organism>
<dbReference type="PRINTS" id="PR01021">
    <property type="entry name" value="OMPADOMAIN"/>
</dbReference>
<dbReference type="InterPro" id="IPR050330">
    <property type="entry name" value="Bact_OuterMem_StrucFunc"/>
</dbReference>
<keyword evidence="2 4" id="KW-0472">Membrane</keyword>
<dbReference type="OrthoDB" id="9782229at2"/>
<name>A0A4R6AK86_9RHOB</name>
<keyword evidence="8" id="KW-1185">Reference proteome</keyword>
<feature type="signal peptide" evidence="5">
    <location>
        <begin position="1"/>
        <end position="19"/>
    </location>
</feature>
<dbReference type="AlphaFoldDB" id="A0A4R6AK86"/>
<feature type="domain" description="OmpA-like" evidence="6">
    <location>
        <begin position="102"/>
        <end position="219"/>
    </location>
</feature>
<dbReference type="EMBL" id="SNAA01000003">
    <property type="protein sequence ID" value="TDL81883.1"/>
    <property type="molecule type" value="Genomic_DNA"/>
</dbReference>
<evidence type="ECO:0000256" key="1">
    <source>
        <dbReference type="ARBA" id="ARBA00004442"/>
    </source>
</evidence>
<dbReference type="PRINTS" id="PR01023">
    <property type="entry name" value="NAFLGMOTY"/>
</dbReference>
<dbReference type="GO" id="GO:0009279">
    <property type="term" value="C:cell outer membrane"/>
    <property type="evidence" value="ECO:0007669"/>
    <property type="project" value="UniProtKB-SubCell"/>
</dbReference>
<dbReference type="InterPro" id="IPR006665">
    <property type="entry name" value="OmpA-like"/>
</dbReference>
<dbReference type="PANTHER" id="PTHR30329">
    <property type="entry name" value="STATOR ELEMENT OF FLAGELLAR MOTOR COMPLEX"/>
    <property type="match status" value="1"/>
</dbReference>
<feature type="chain" id="PRO_5020180969" evidence="5">
    <location>
        <begin position="20"/>
        <end position="220"/>
    </location>
</feature>
<dbReference type="SUPFAM" id="SSF103088">
    <property type="entry name" value="OmpA-like"/>
    <property type="match status" value="1"/>
</dbReference>
<comment type="subcellular location">
    <subcellularLocation>
        <location evidence="1">Cell outer membrane</location>
    </subcellularLocation>
</comment>
<dbReference type="Proteomes" id="UP000295701">
    <property type="component" value="Unassembled WGS sequence"/>
</dbReference>
<dbReference type="PROSITE" id="PS51257">
    <property type="entry name" value="PROKAR_LIPOPROTEIN"/>
    <property type="match status" value="1"/>
</dbReference>
<evidence type="ECO:0000313" key="7">
    <source>
        <dbReference type="EMBL" id="TDL81883.1"/>
    </source>
</evidence>
<reference evidence="7 8" key="1">
    <citation type="submission" date="2019-03" db="EMBL/GenBank/DDBJ databases">
        <title>Primorskyibacter sp. SS33 isolated from sediments.</title>
        <authorList>
            <person name="Xunke S."/>
        </authorList>
    </citation>
    <scope>NUCLEOTIDE SEQUENCE [LARGE SCALE GENOMIC DNA]</scope>
    <source>
        <strain evidence="7 8">SS33</strain>
    </source>
</reference>
<dbReference type="RefSeq" id="WP_133395832.1">
    <property type="nucleotide sequence ID" value="NZ_SNAA01000003.1"/>
</dbReference>
<evidence type="ECO:0000256" key="2">
    <source>
        <dbReference type="ARBA" id="ARBA00023136"/>
    </source>
</evidence>